<feature type="region of interest" description="Disordered" evidence="9">
    <location>
        <begin position="1050"/>
        <end position="1110"/>
    </location>
</feature>
<feature type="transmembrane region" description="Helical" evidence="10">
    <location>
        <begin position="440"/>
        <end position="460"/>
    </location>
</feature>
<evidence type="ECO:0000259" key="11">
    <source>
        <dbReference type="PROSITE" id="PS50156"/>
    </source>
</evidence>
<feature type="transmembrane region" description="Helical" evidence="10">
    <location>
        <begin position="545"/>
        <end position="564"/>
    </location>
</feature>
<evidence type="ECO:0000256" key="4">
    <source>
        <dbReference type="ARBA" id="ARBA00022475"/>
    </source>
</evidence>
<evidence type="ECO:0000256" key="7">
    <source>
        <dbReference type="ARBA" id="ARBA00022989"/>
    </source>
</evidence>
<comment type="caution">
    <text evidence="12">The sequence shown here is derived from an EMBL/GenBank/DDBJ whole genome shotgun (WGS) entry which is preliminary data.</text>
</comment>
<accession>A0ABT7PQG8</accession>
<evidence type="ECO:0000256" key="1">
    <source>
        <dbReference type="ARBA" id="ARBA00004429"/>
    </source>
</evidence>
<evidence type="ECO:0000256" key="3">
    <source>
        <dbReference type="ARBA" id="ARBA00022448"/>
    </source>
</evidence>
<comment type="similarity">
    <text evidence="2">Belongs to the resistance-nodulation-cell division (RND) (TC 2.A.6) family.</text>
</comment>
<protein>
    <submittedName>
        <fullName evidence="12">Multidrug efflux RND transporter permease subunit</fullName>
    </submittedName>
</protein>
<dbReference type="InterPro" id="IPR004764">
    <property type="entry name" value="MdtF-like"/>
</dbReference>
<keyword evidence="5" id="KW-0997">Cell inner membrane</keyword>
<evidence type="ECO:0000256" key="5">
    <source>
        <dbReference type="ARBA" id="ARBA00022519"/>
    </source>
</evidence>
<keyword evidence="8 10" id="KW-0472">Membrane</keyword>
<feature type="compositionally biased region" description="Polar residues" evidence="9">
    <location>
        <begin position="1050"/>
        <end position="1077"/>
    </location>
</feature>
<dbReference type="SUPFAM" id="SSF82866">
    <property type="entry name" value="Multidrug efflux transporter AcrB transmembrane domain"/>
    <property type="match status" value="2"/>
</dbReference>
<keyword evidence="4" id="KW-1003">Cell membrane</keyword>
<dbReference type="SUPFAM" id="SSF82714">
    <property type="entry name" value="Multidrug efflux transporter AcrB TolC docking domain, DN and DC subdomains"/>
    <property type="match status" value="2"/>
</dbReference>
<name>A0ABT7PQG8_9BACT</name>
<dbReference type="Gene3D" id="1.20.1640.10">
    <property type="entry name" value="Multidrug efflux transporter AcrB transmembrane domain"/>
    <property type="match status" value="2"/>
</dbReference>
<dbReference type="Pfam" id="PF00873">
    <property type="entry name" value="ACR_tran"/>
    <property type="match status" value="1"/>
</dbReference>
<feature type="transmembrane region" description="Helical" evidence="10">
    <location>
        <begin position="982"/>
        <end position="1004"/>
    </location>
</feature>
<feature type="transmembrane region" description="Helical" evidence="10">
    <location>
        <begin position="369"/>
        <end position="390"/>
    </location>
</feature>
<keyword evidence="7 10" id="KW-1133">Transmembrane helix</keyword>
<keyword evidence="3" id="KW-0813">Transport</keyword>
<evidence type="ECO:0000256" key="6">
    <source>
        <dbReference type="ARBA" id="ARBA00022692"/>
    </source>
</evidence>
<feature type="transmembrane region" description="Helical" evidence="10">
    <location>
        <begin position="880"/>
        <end position="896"/>
    </location>
</feature>
<dbReference type="InterPro" id="IPR000731">
    <property type="entry name" value="SSD"/>
</dbReference>
<reference evidence="12 13" key="1">
    <citation type="submission" date="2023-06" db="EMBL/GenBank/DDBJ databases">
        <title>Roseiconus lacunae JC819 isolated from Gulf of Mannar region, Tamil Nadu.</title>
        <authorList>
            <person name="Pk S."/>
            <person name="Ch S."/>
            <person name="Ch V.R."/>
        </authorList>
    </citation>
    <scope>NUCLEOTIDE SEQUENCE [LARGE SCALE GENOMIC DNA]</scope>
    <source>
        <strain evidence="12 13">JC819</strain>
    </source>
</reference>
<dbReference type="NCBIfam" id="TIGR00915">
    <property type="entry name" value="2A0602"/>
    <property type="match status" value="1"/>
</dbReference>
<evidence type="ECO:0000313" key="12">
    <source>
        <dbReference type="EMBL" id="MDM4018711.1"/>
    </source>
</evidence>
<dbReference type="Gene3D" id="3.30.2090.10">
    <property type="entry name" value="Multidrug efflux transporter AcrB TolC docking domain, DN and DC subdomains"/>
    <property type="match status" value="2"/>
</dbReference>
<evidence type="ECO:0000256" key="8">
    <source>
        <dbReference type="ARBA" id="ARBA00023136"/>
    </source>
</evidence>
<dbReference type="RefSeq" id="WP_230779559.1">
    <property type="nucleotide sequence ID" value="NZ_JAJMQV010000185.1"/>
</dbReference>
<organism evidence="12 13">
    <name type="scientific">Roseiconus lacunae</name>
    <dbReference type="NCBI Taxonomy" id="2605694"/>
    <lineage>
        <taxon>Bacteria</taxon>
        <taxon>Pseudomonadati</taxon>
        <taxon>Planctomycetota</taxon>
        <taxon>Planctomycetia</taxon>
        <taxon>Pirellulales</taxon>
        <taxon>Pirellulaceae</taxon>
        <taxon>Roseiconus</taxon>
    </lineage>
</organism>
<feature type="transmembrane region" description="Helical" evidence="10">
    <location>
        <begin position="472"/>
        <end position="499"/>
    </location>
</feature>
<feature type="domain" description="SSD" evidence="11">
    <location>
        <begin position="372"/>
        <end position="497"/>
    </location>
</feature>
<evidence type="ECO:0000256" key="10">
    <source>
        <dbReference type="SAM" id="Phobius"/>
    </source>
</evidence>
<evidence type="ECO:0000313" key="13">
    <source>
        <dbReference type="Proteomes" id="UP001239462"/>
    </source>
</evidence>
<dbReference type="Gene3D" id="3.30.70.1320">
    <property type="entry name" value="Multidrug efflux transporter AcrB pore domain like"/>
    <property type="match status" value="1"/>
</dbReference>
<dbReference type="PANTHER" id="PTHR32063:SF11">
    <property type="entry name" value="CATION OR DRUG EFFLUX SYSTEM PROTEIN"/>
    <property type="match status" value="1"/>
</dbReference>
<comment type="subcellular location">
    <subcellularLocation>
        <location evidence="1">Cell inner membrane</location>
        <topology evidence="1">Multi-pass membrane protein</topology>
    </subcellularLocation>
</comment>
<dbReference type="Proteomes" id="UP001239462">
    <property type="component" value="Unassembled WGS sequence"/>
</dbReference>
<feature type="transmembrane region" description="Helical" evidence="10">
    <location>
        <begin position="903"/>
        <end position="925"/>
    </location>
</feature>
<dbReference type="PRINTS" id="PR00702">
    <property type="entry name" value="ACRIFLAVINRP"/>
</dbReference>
<proteinExistence type="inferred from homology"/>
<feature type="transmembrane region" description="Helical" evidence="10">
    <location>
        <begin position="396"/>
        <end position="419"/>
    </location>
</feature>
<dbReference type="Gene3D" id="3.30.70.1430">
    <property type="entry name" value="Multidrug efflux transporter AcrB pore domain"/>
    <property type="match status" value="2"/>
</dbReference>
<dbReference type="NCBIfam" id="NF000282">
    <property type="entry name" value="RND_permease_1"/>
    <property type="match status" value="1"/>
</dbReference>
<evidence type="ECO:0000256" key="9">
    <source>
        <dbReference type="SAM" id="MobiDB-lite"/>
    </source>
</evidence>
<evidence type="ECO:0000256" key="2">
    <source>
        <dbReference type="ARBA" id="ARBA00010942"/>
    </source>
</evidence>
<dbReference type="SUPFAM" id="SSF82693">
    <property type="entry name" value="Multidrug efflux transporter AcrB pore domain, PN1, PN2, PC1 and PC2 subdomains"/>
    <property type="match status" value="4"/>
</dbReference>
<keyword evidence="13" id="KW-1185">Reference proteome</keyword>
<feature type="transmembrane region" description="Helical" evidence="10">
    <location>
        <begin position="1010"/>
        <end position="1036"/>
    </location>
</feature>
<feature type="transmembrane region" description="Helical" evidence="10">
    <location>
        <begin position="937"/>
        <end position="957"/>
    </location>
</feature>
<keyword evidence="6 10" id="KW-0812">Transmembrane</keyword>
<sequence length="1110" mass="120402">MRLPHFFIDRPIFATVLSTLIVLVGAISYFQLPVGQYPEVALPTVTVQASYPGATADTISKTVATPLEQEINGVDNMLYMESQATADGSLQITVTFALGTDVDEAQVLVQNRVSIAEPRLPQEVRQIGVTTRKSSPDLMLVVHLFSPDDSRDQLYIGNYAYLQIRDQLARLDGVGDIQVFGATEYSMRVWLDVDRLAALDMTAGDAVAAMRGQNIQVAAGVVGQQPIEPANAFQVNVNTQGRLQTPEEFGDIILKSGDDGRIVRLSDVARVELGAVDYSVRSYLKEKNAVALAMFQRPGSNAIETADGILSKMDELSKSFPPGLKHQVIYNPTAFVEQSISEVFTTLWQAGLLVVLTVFIFLQNWRSTIIPVIAIPISLVGTFALMQAIGFSLNNLSLFGLVLAIGVVVDDAIVVVENVERLIAEGMSPREATRKAMDEVGSALIATTLVLIAVFVPTAFLPGISGQFYRQFAITIAVSTAISTFVSLTLTPAMCALLLRSHDLPKNKLGRLIDRVLGWPFRLFNRSFSFAENAYAGTISRIIRVSALMLIVYVGLLGLTYVGFRQVPGGFIPAQDQGYLIIAIQGPPGANLERTDEVTRLATELALEVDGVEDAVSFVGFSGATRARSSNASAIFPVLEDAKERAKRGRTMDVVLADMRKKISAIDEALVFAIQPPPVRGIGTGGGFKFQVQDKSGAGLDALQEATNKLVAEAQKEPGLVQVFTNFSSGTPQLYADIDRTKVRMMNVPMENVFEALQVYLGSAYINDFNFLGRTYRVTAQADAQFRDEESDIVKLKTRSADGSVVPLGSLVTMRSTTAPDRVVRYNLFPAADINGDTAPGFSSGQAIKRMEQLADEHLPPGFGYEWTDIAYQQKAAGNTALYIFPLCVLFVFLALSAQYESWLLPLAVILIVPMCLLCAIYGVWFRGMDNNILTQIGFVVLVGLACKNAILIVEFAKAEEDKGKDRFAAAVEACRLRLRPILMTAFSFILGVIPLVIATGAGAEMRQALGTAVFSGMLGVTLFGLFFTPVFYVVLRRFAKATTQLTLPEQTTVQSTSPGAPTTNDEVAAKANQTELGEQAKKPSVEEPSSDDPQPKPSGTDESEAKDQK</sequence>
<dbReference type="PANTHER" id="PTHR32063">
    <property type="match status" value="1"/>
</dbReference>
<feature type="transmembrane region" description="Helical" evidence="10">
    <location>
        <begin position="343"/>
        <end position="362"/>
    </location>
</feature>
<dbReference type="Gene3D" id="3.30.70.1440">
    <property type="entry name" value="Multidrug efflux transporter AcrB pore domain"/>
    <property type="match status" value="1"/>
</dbReference>
<feature type="transmembrane region" description="Helical" evidence="10">
    <location>
        <begin position="12"/>
        <end position="32"/>
    </location>
</feature>
<dbReference type="InterPro" id="IPR001036">
    <property type="entry name" value="Acrflvin-R"/>
</dbReference>
<dbReference type="EMBL" id="JASZZN010000025">
    <property type="protein sequence ID" value="MDM4018711.1"/>
    <property type="molecule type" value="Genomic_DNA"/>
</dbReference>
<gene>
    <name evidence="12" type="ORF">QTN89_24875</name>
</gene>
<dbReference type="PROSITE" id="PS50156">
    <property type="entry name" value="SSD"/>
    <property type="match status" value="1"/>
</dbReference>
<dbReference type="InterPro" id="IPR027463">
    <property type="entry name" value="AcrB_DN_DC_subdom"/>
</dbReference>